<evidence type="ECO:0000313" key="3">
    <source>
        <dbReference type="EMBL" id="SUZ93246.1"/>
    </source>
</evidence>
<feature type="domain" description="CRM" evidence="2">
    <location>
        <begin position="1"/>
        <end position="82"/>
    </location>
</feature>
<dbReference type="PROSITE" id="PS51295">
    <property type="entry name" value="CRM"/>
    <property type="match status" value="1"/>
</dbReference>
<reference evidence="3" key="1">
    <citation type="submission" date="2018-05" db="EMBL/GenBank/DDBJ databases">
        <authorList>
            <person name="Lanie J.A."/>
            <person name="Ng W.-L."/>
            <person name="Kazmierczak K.M."/>
            <person name="Andrzejewski T.M."/>
            <person name="Davidsen T.M."/>
            <person name="Wayne K.J."/>
            <person name="Tettelin H."/>
            <person name="Glass J.I."/>
            <person name="Rusch D."/>
            <person name="Podicherti R."/>
            <person name="Tsui H.-C.T."/>
            <person name="Winkler M.E."/>
        </authorList>
    </citation>
    <scope>NUCLEOTIDE SEQUENCE</scope>
</reference>
<accession>A0A381RMZ5</accession>
<dbReference type="SUPFAM" id="SSF75471">
    <property type="entry name" value="YhbY-like"/>
    <property type="match status" value="1"/>
</dbReference>
<protein>
    <recommendedName>
        <fullName evidence="2">CRM domain-containing protein</fullName>
    </recommendedName>
</protein>
<dbReference type="AlphaFoldDB" id="A0A381RMZ5"/>
<dbReference type="GO" id="GO:0003723">
    <property type="term" value="F:RNA binding"/>
    <property type="evidence" value="ECO:0007669"/>
    <property type="project" value="UniProtKB-KW"/>
</dbReference>
<dbReference type="InterPro" id="IPR001890">
    <property type="entry name" value="RNA-binding_CRM"/>
</dbReference>
<evidence type="ECO:0000259" key="2">
    <source>
        <dbReference type="PROSITE" id="PS51295"/>
    </source>
</evidence>
<dbReference type="SMART" id="SM01103">
    <property type="entry name" value="CRS1_YhbY"/>
    <property type="match status" value="1"/>
</dbReference>
<name>A0A381RMZ5_9ZZZZ</name>
<proteinExistence type="predicted"/>
<dbReference type="Pfam" id="PF01985">
    <property type="entry name" value="CRS1_YhbY"/>
    <property type="match status" value="1"/>
</dbReference>
<evidence type="ECO:0000256" key="1">
    <source>
        <dbReference type="ARBA" id="ARBA00022884"/>
    </source>
</evidence>
<organism evidence="3">
    <name type="scientific">marine metagenome</name>
    <dbReference type="NCBI Taxonomy" id="408172"/>
    <lineage>
        <taxon>unclassified sequences</taxon>
        <taxon>metagenomes</taxon>
        <taxon>ecological metagenomes</taxon>
    </lineage>
</organism>
<sequence>MADYVPKAVLSRAKSDEIDISVRIGRSGITEAVLGELSEQLDKRRLVKVKANRGAVRGSGERAELFEGLAAATNSRLVFQRG</sequence>
<gene>
    <name evidence="3" type="ORF">METZ01_LOCUS46100</name>
</gene>
<feature type="non-terminal residue" evidence="3">
    <location>
        <position position="82"/>
    </location>
</feature>
<keyword evidence="1" id="KW-0694">RNA-binding</keyword>
<dbReference type="InterPro" id="IPR035920">
    <property type="entry name" value="YhbY-like_sf"/>
</dbReference>
<dbReference type="EMBL" id="UINC01002130">
    <property type="protein sequence ID" value="SUZ93246.1"/>
    <property type="molecule type" value="Genomic_DNA"/>
</dbReference>
<dbReference type="Gene3D" id="3.30.110.60">
    <property type="entry name" value="YhbY-like"/>
    <property type="match status" value="1"/>
</dbReference>